<dbReference type="InterPro" id="IPR019448">
    <property type="entry name" value="NT-C2"/>
</dbReference>
<feature type="coiled-coil region" evidence="1">
    <location>
        <begin position="372"/>
        <end position="406"/>
    </location>
</feature>
<feature type="domain" description="C2 NT-type" evidence="3">
    <location>
        <begin position="3"/>
        <end position="138"/>
    </location>
</feature>
<feature type="coiled-coil region" evidence="1">
    <location>
        <begin position="258"/>
        <end position="320"/>
    </location>
</feature>
<dbReference type="GeneID" id="110767645"/>
<name>A0A6P5TIL7_PRUAV</name>
<evidence type="ECO:0000313" key="5">
    <source>
        <dbReference type="RefSeq" id="XP_021826931.1"/>
    </source>
</evidence>
<evidence type="ECO:0000259" key="3">
    <source>
        <dbReference type="PROSITE" id="PS51840"/>
    </source>
</evidence>
<dbReference type="KEGG" id="pavi:110767645"/>
<protein>
    <submittedName>
        <fullName evidence="5">Myosin-11</fullName>
    </submittedName>
</protein>
<evidence type="ECO:0000313" key="4">
    <source>
        <dbReference type="Proteomes" id="UP000515124"/>
    </source>
</evidence>
<feature type="compositionally biased region" description="Polar residues" evidence="2">
    <location>
        <begin position="155"/>
        <end position="168"/>
    </location>
</feature>
<dbReference type="RefSeq" id="XP_021826931.1">
    <property type="nucleotide sequence ID" value="XM_021971239.1"/>
</dbReference>
<dbReference type="PROSITE" id="PS51840">
    <property type="entry name" value="C2_NT"/>
    <property type="match status" value="1"/>
</dbReference>
<accession>A0A6P5TIL7</accession>
<dbReference type="Pfam" id="PF10358">
    <property type="entry name" value="NT-C2"/>
    <property type="match status" value="1"/>
</dbReference>
<organism evidence="4 5">
    <name type="scientific">Prunus avium</name>
    <name type="common">Cherry</name>
    <name type="synonym">Cerasus avium</name>
    <dbReference type="NCBI Taxonomy" id="42229"/>
    <lineage>
        <taxon>Eukaryota</taxon>
        <taxon>Viridiplantae</taxon>
        <taxon>Streptophyta</taxon>
        <taxon>Embryophyta</taxon>
        <taxon>Tracheophyta</taxon>
        <taxon>Spermatophyta</taxon>
        <taxon>Magnoliopsida</taxon>
        <taxon>eudicotyledons</taxon>
        <taxon>Gunneridae</taxon>
        <taxon>Pentapetalae</taxon>
        <taxon>rosids</taxon>
        <taxon>fabids</taxon>
        <taxon>Rosales</taxon>
        <taxon>Rosaceae</taxon>
        <taxon>Amygdaloideae</taxon>
        <taxon>Amygdaleae</taxon>
        <taxon>Prunus</taxon>
    </lineage>
</organism>
<feature type="coiled-coil region" evidence="1">
    <location>
        <begin position="590"/>
        <end position="826"/>
    </location>
</feature>
<feature type="coiled-coil region" evidence="1">
    <location>
        <begin position="850"/>
        <end position="891"/>
    </location>
</feature>
<dbReference type="Gene3D" id="1.10.287.1490">
    <property type="match status" value="1"/>
</dbReference>
<dbReference type="PANTHER" id="PTHR34452:SF14">
    <property type="entry name" value="MYOSIN HEAVY CHAIN, MUSCLE"/>
    <property type="match status" value="1"/>
</dbReference>
<gene>
    <name evidence="5" type="primary">LOC110767645</name>
</gene>
<evidence type="ECO:0000256" key="1">
    <source>
        <dbReference type="SAM" id="Coils"/>
    </source>
</evidence>
<keyword evidence="1" id="KW-0175">Coiled coil</keyword>
<dbReference type="PANTHER" id="PTHR34452">
    <property type="entry name" value="MYOSIN HEAVY CHAIN-RELATED PROTEIN"/>
    <property type="match status" value="1"/>
</dbReference>
<keyword evidence="4" id="KW-1185">Reference proteome</keyword>
<feature type="coiled-coil region" evidence="1">
    <location>
        <begin position="434"/>
        <end position="553"/>
    </location>
</feature>
<evidence type="ECO:0000256" key="2">
    <source>
        <dbReference type="SAM" id="MobiDB-lite"/>
    </source>
</evidence>
<feature type="compositionally biased region" description="Polar residues" evidence="2">
    <location>
        <begin position="175"/>
        <end position="213"/>
    </location>
</feature>
<dbReference type="SMR" id="A0A6P5TIL7"/>
<feature type="compositionally biased region" description="Polar residues" evidence="2">
    <location>
        <begin position="223"/>
        <end position="240"/>
    </location>
</feature>
<proteinExistence type="predicted"/>
<reference evidence="5" key="1">
    <citation type="submission" date="2025-08" db="UniProtKB">
        <authorList>
            <consortium name="RefSeq"/>
        </authorList>
    </citation>
    <scope>IDENTIFICATION</scope>
</reference>
<feature type="region of interest" description="Disordered" evidence="2">
    <location>
        <begin position="141"/>
        <end position="254"/>
    </location>
</feature>
<dbReference type="Proteomes" id="UP000515124">
    <property type="component" value="Unplaced"/>
</dbReference>
<sequence length="908" mass="104597">MFKSWSKKKKIKAIFQLQFQATQVPKLKKPALMLSLVPDDVGKPTVKLGKAAVQDGTCIWENPVYESVKLIEESKTGKLKEKIYHFIVSTGSSKAGYLGEASIDFADIVAETEPLTVILPLKFANSGVVLHVTIHRIQEDGDQREIEEDDDPTLSRHSSMDNQNSNWDTDGGNHLSFTENGACDKTTNGHQDAASSLSPLEQNSMPQNGNNGATARKNHMRQKSSLDWSSDGSLFDSPNSVEDKLPTERVQTGSDDSIEKLRNEIAILMRQADLSELELQSLRKQMAKESKQGQNLSRQVISLKEERDALRIECEQLKSSQGRSDGEQAFKKLQPETKDTRDQLEAMKQELNFEKKVRTNLHLQLQKTRDSNSELVLVLKDLEDALEKKKREVSDLSSKLETEKNSKVMGKMFEDENQKSAEKLTKKHSDVQEVESLKLKIRELLSEIDTHEKKREEQDAHIKQLTLDHDLLKQDNYGISLKLDRNQERLRTEMENERAGYIATIKELESQLERSEETIEKQAHEFAECLISIQELESEVKSLEIELETQAKGFEEKLEAVTCAKVEQEQRAIQAEETLKKTRWNNSVTAERLQEEFRRLSVEMTSKVDENEKQATKALAEANELRQQNRILEEMLQEANEELELIKDQNEVRLQDLVNQIDVKAKHIEQISLELDNKSQLLEHAKKHEEEEHEALSMKMQMLKAEIERLTEENSNSTKQEEEKLRGDLKQMNKLIAENEMRIQCLNVEKDNLEKRFASAKQEAEKTHHELTNMRSLKEEKETTIAYLKSEVQNLRTQHKEFKDTLSKEALAKESLRKQISQLQGQRKTEDCSEKKLKAATFHTSDENNFTDLLTELTLLKERNKSMEKELKDMQERYSEISLRFAEVEGERQQLVMTVRNLRSSKKN</sequence>
<dbReference type="Gramene" id="Pav_sc0001405.1_g950.1.mk:mrna">
    <property type="protein sequence ID" value="Pav_sc0001405.1_g950.1.mk:mrna"/>
    <property type="gene ID" value="Pav_sc0001405.1_g950.1.mk"/>
</dbReference>
<dbReference type="AlphaFoldDB" id="A0A6P5TIL7"/>